<evidence type="ECO:0000256" key="6">
    <source>
        <dbReference type="ARBA" id="ARBA00023136"/>
    </source>
</evidence>
<keyword evidence="4 9" id="KW-1133">Transmembrane helix</keyword>
<reference evidence="11" key="1">
    <citation type="submission" date="2009-12" db="EMBL/GenBank/DDBJ databases">
        <title>The Genome Sequence of Anolis carolinensis (Green Anole Lizard).</title>
        <authorList>
            <consortium name="The Genome Sequencing Platform"/>
            <person name="Di Palma F."/>
            <person name="Alfoldi J."/>
            <person name="Heiman D."/>
            <person name="Young S."/>
            <person name="Grabherr M."/>
            <person name="Johnson J."/>
            <person name="Lander E.S."/>
            <person name="Lindblad-Toh K."/>
        </authorList>
    </citation>
    <scope>NUCLEOTIDE SEQUENCE [LARGE SCALE GENOMIC DNA]</scope>
    <source>
        <strain evidence="11">JBL SC #1</strain>
    </source>
</reference>
<feature type="transmembrane region" description="Helical" evidence="9">
    <location>
        <begin position="241"/>
        <end position="261"/>
    </location>
</feature>
<evidence type="ECO:0000313" key="12">
    <source>
        <dbReference type="Proteomes" id="UP000001646"/>
    </source>
</evidence>
<evidence type="ECO:0000256" key="4">
    <source>
        <dbReference type="ARBA" id="ARBA00022989"/>
    </source>
</evidence>
<reference evidence="11" key="3">
    <citation type="submission" date="2025-09" db="UniProtKB">
        <authorList>
            <consortium name="Ensembl"/>
        </authorList>
    </citation>
    <scope>IDENTIFICATION</scope>
</reference>
<comment type="subcellular location">
    <subcellularLocation>
        <location evidence="1">Cell membrane</location>
        <topology evidence="1">Multi-pass membrane protein</topology>
    </subcellularLocation>
</comment>
<dbReference type="PROSITE" id="PS00981">
    <property type="entry name" value="G_PROTEIN_RECEP_F3_3"/>
    <property type="match status" value="1"/>
</dbReference>
<keyword evidence="5" id="KW-0297">G-protein coupled receptor</keyword>
<dbReference type="CDD" id="cd15283">
    <property type="entry name" value="7tmC_V2R_pheromone"/>
    <property type="match status" value="1"/>
</dbReference>
<evidence type="ECO:0000256" key="1">
    <source>
        <dbReference type="ARBA" id="ARBA00004651"/>
    </source>
</evidence>
<evidence type="ECO:0000256" key="9">
    <source>
        <dbReference type="SAM" id="Phobius"/>
    </source>
</evidence>
<keyword evidence="6 9" id="KW-0472">Membrane</keyword>
<dbReference type="PRINTS" id="PR00248">
    <property type="entry name" value="GPCRMGR"/>
</dbReference>
<dbReference type="InterPro" id="IPR017978">
    <property type="entry name" value="GPCR_3_C"/>
</dbReference>
<dbReference type="InParanoid" id="A0A803SWE5"/>
<keyword evidence="8" id="KW-0807">Transducer</keyword>
<dbReference type="PANTHER" id="PTHR24061:SF599">
    <property type="entry name" value="G-PROTEIN COUPLED RECEPTORS FAMILY 3 PROFILE DOMAIN-CONTAINING PROTEIN"/>
    <property type="match status" value="1"/>
</dbReference>
<organism evidence="11 12">
    <name type="scientific">Anolis carolinensis</name>
    <name type="common">Green anole</name>
    <name type="synonym">American chameleon</name>
    <dbReference type="NCBI Taxonomy" id="28377"/>
    <lineage>
        <taxon>Eukaryota</taxon>
        <taxon>Metazoa</taxon>
        <taxon>Chordata</taxon>
        <taxon>Craniata</taxon>
        <taxon>Vertebrata</taxon>
        <taxon>Euteleostomi</taxon>
        <taxon>Lepidosauria</taxon>
        <taxon>Squamata</taxon>
        <taxon>Bifurcata</taxon>
        <taxon>Unidentata</taxon>
        <taxon>Episquamata</taxon>
        <taxon>Toxicofera</taxon>
        <taxon>Iguania</taxon>
        <taxon>Dactyloidae</taxon>
        <taxon>Anolis</taxon>
    </lineage>
</organism>
<feature type="transmembrane region" description="Helical" evidence="9">
    <location>
        <begin position="206"/>
        <end position="229"/>
    </location>
</feature>
<dbReference type="PANTHER" id="PTHR24061">
    <property type="entry name" value="CALCIUM-SENSING RECEPTOR-RELATED"/>
    <property type="match status" value="1"/>
</dbReference>
<dbReference type="Pfam" id="PF00003">
    <property type="entry name" value="7tm_3"/>
    <property type="match status" value="1"/>
</dbReference>
<name>A0A803SWE5_ANOCA</name>
<keyword evidence="12" id="KW-1185">Reference proteome</keyword>
<dbReference type="InterPro" id="IPR000337">
    <property type="entry name" value="GPCR_3"/>
</dbReference>
<evidence type="ECO:0000259" key="10">
    <source>
        <dbReference type="PROSITE" id="PS50259"/>
    </source>
</evidence>
<keyword evidence="2" id="KW-1003">Cell membrane</keyword>
<feature type="transmembrane region" description="Helical" evidence="9">
    <location>
        <begin position="273"/>
        <end position="297"/>
    </location>
</feature>
<keyword evidence="5" id="KW-0675">Receptor</keyword>
<keyword evidence="3 9" id="KW-0812">Transmembrane</keyword>
<protein>
    <recommendedName>
        <fullName evidence="10">G-protein coupled receptors family 3 profile domain-containing protein</fullName>
    </recommendedName>
</protein>
<dbReference type="PROSITE" id="PS50259">
    <property type="entry name" value="G_PROTEIN_RECEP_F3_4"/>
    <property type="match status" value="1"/>
</dbReference>
<dbReference type="Ensembl" id="ENSACAT00000054010.1">
    <property type="protein sequence ID" value="ENSACAP00000027285.1"/>
    <property type="gene ID" value="ENSACAG00000037771.1"/>
</dbReference>
<evidence type="ECO:0000256" key="5">
    <source>
        <dbReference type="ARBA" id="ARBA00023040"/>
    </source>
</evidence>
<dbReference type="GO" id="GO:0005886">
    <property type="term" value="C:plasma membrane"/>
    <property type="evidence" value="ECO:0000318"/>
    <property type="project" value="GO_Central"/>
</dbReference>
<dbReference type="GeneTree" id="ENSGT00950000182788"/>
<reference evidence="11" key="2">
    <citation type="submission" date="2025-08" db="UniProtKB">
        <authorList>
            <consortium name="Ensembl"/>
        </authorList>
    </citation>
    <scope>IDENTIFICATION</scope>
</reference>
<accession>A0A803SWE5</accession>
<dbReference type="InterPro" id="IPR017979">
    <property type="entry name" value="GPCR_3_CS"/>
</dbReference>
<evidence type="ECO:0000256" key="3">
    <source>
        <dbReference type="ARBA" id="ARBA00022692"/>
    </source>
</evidence>
<dbReference type="PRINTS" id="PR01535">
    <property type="entry name" value="VOMERONASL2R"/>
</dbReference>
<dbReference type="GO" id="GO:0004930">
    <property type="term" value="F:G protein-coupled receptor activity"/>
    <property type="evidence" value="ECO:0000318"/>
    <property type="project" value="GO_Central"/>
</dbReference>
<dbReference type="InterPro" id="IPR004073">
    <property type="entry name" value="GPCR_3_vmron_rcpt_2"/>
</dbReference>
<evidence type="ECO:0000256" key="7">
    <source>
        <dbReference type="ARBA" id="ARBA00023180"/>
    </source>
</evidence>
<dbReference type="AlphaFoldDB" id="A0A803SWE5"/>
<evidence type="ECO:0000256" key="8">
    <source>
        <dbReference type="ARBA" id="ARBA00023224"/>
    </source>
</evidence>
<keyword evidence="7" id="KW-0325">Glycoprotein</keyword>
<proteinExistence type="predicted"/>
<feature type="transmembrane region" description="Helical" evidence="9">
    <location>
        <begin position="84"/>
        <end position="105"/>
    </location>
</feature>
<dbReference type="InterPro" id="IPR000068">
    <property type="entry name" value="GPCR_3_Ca_sens_rcpt-rel"/>
</dbReference>
<feature type="domain" description="G-protein coupled receptors family 3 profile" evidence="10">
    <location>
        <begin position="47"/>
        <end position="302"/>
    </location>
</feature>
<feature type="transmembrane region" description="Helical" evidence="9">
    <location>
        <begin position="117"/>
        <end position="141"/>
    </location>
</feature>
<feature type="transmembrane region" description="Helical" evidence="9">
    <location>
        <begin position="161"/>
        <end position="180"/>
    </location>
</feature>
<evidence type="ECO:0000313" key="11">
    <source>
        <dbReference type="Ensembl" id="ENSACAP00000027285.1"/>
    </source>
</evidence>
<sequence length="319" mass="36049">FELMTSWSVVIYYMDHCVVCEEHLYSNEARNACIPKNIIYLSYEEPLGIISASTSFSFSVFAALVLGTFIKFRERPTVKANNRTLSYILLSTLILCFLCCLLFIGRPRKMTCLFQQPVFGIIFSVSLATVLAKTITVVLAFKATKPGSGARKWLRPRLSYFFVMVCSLIQVVICMVWLGTSPPFPDADFYSEPGHIILECNEGSPIAFYSILGFMGFLALVSFIVAFLARKLPDIFNEAKFITFSMLVFCTVWVTFIPAYLSTKGKYTVTVEIFSILASNAGLLGCIFLPKCYVILLHLDKNQKVEMDLKHSHLMMKFK</sequence>
<feature type="transmembrane region" description="Helical" evidence="9">
    <location>
        <begin position="49"/>
        <end position="72"/>
    </location>
</feature>
<dbReference type="Proteomes" id="UP000001646">
    <property type="component" value="Unplaced"/>
</dbReference>
<evidence type="ECO:0000256" key="2">
    <source>
        <dbReference type="ARBA" id="ARBA00022475"/>
    </source>
</evidence>